<feature type="compositionally biased region" description="Polar residues" evidence="1">
    <location>
        <begin position="154"/>
        <end position="167"/>
    </location>
</feature>
<dbReference type="EMBL" id="CCKQ01014161">
    <property type="protein sequence ID" value="CDW85911.1"/>
    <property type="molecule type" value="Genomic_DNA"/>
</dbReference>
<organism evidence="2 3">
    <name type="scientific">Stylonychia lemnae</name>
    <name type="common">Ciliate</name>
    <dbReference type="NCBI Taxonomy" id="5949"/>
    <lineage>
        <taxon>Eukaryota</taxon>
        <taxon>Sar</taxon>
        <taxon>Alveolata</taxon>
        <taxon>Ciliophora</taxon>
        <taxon>Intramacronucleata</taxon>
        <taxon>Spirotrichea</taxon>
        <taxon>Stichotrichia</taxon>
        <taxon>Sporadotrichida</taxon>
        <taxon>Oxytrichidae</taxon>
        <taxon>Stylonychinae</taxon>
        <taxon>Stylonychia</taxon>
    </lineage>
</organism>
<dbReference type="AlphaFoldDB" id="A0A078AV84"/>
<evidence type="ECO:0000256" key="1">
    <source>
        <dbReference type="SAM" id="MobiDB-lite"/>
    </source>
</evidence>
<evidence type="ECO:0000313" key="3">
    <source>
        <dbReference type="Proteomes" id="UP000039865"/>
    </source>
</evidence>
<accession>A0A078AV84</accession>
<reference evidence="2 3" key="1">
    <citation type="submission" date="2014-06" db="EMBL/GenBank/DDBJ databases">
        <authorList>
            <person name="Swart Estienne"/>
        </authorList>
    </citation>
    <scope>NUCLEOTIDE SEQUENCE [LARGE SCALE GENOMIC DNA]</scope>
    <source>
        <strain evidence="2 3">130c</strain>
    </source>
</reference>
<name>A0A078AV84_STYLE</name>
<protein>
    <submittedName>
        <fullName evidence="2">Uncharacterized protein</fullName>
    </submittedName>
</protein>
<feature type="region of interest" description="Disordered" evidence="1">
    <location>
        <begin position="127"/>
        <end position="202"/>
    </location>
</feature>
<dbReference type="InParanoid" id="A0A078AV84"/>
<evidence type="ECO:0000313" key="2">
    <source>
        <dbReference type="EMBL" id="CDW85911.1"/>
    </source>
</evidence>
<keyword evidence="3" id="KW-1185">Reference proteome</keyword>
<dbReference type="Proteomes" id="UP000039865">
    <property type="component" value="Unassembled WGS sequence"/>
</dbReference>
<proteinExistence type="predicted"/>
<feature type="compositionally biased region" description="Basic and acidic residues" evidence="1">
    <location>
        <begin position="127"/>
        <end position="140"/>
    </location>
</feature>
<sequence length="468" mass="53519">MDDNIKIPLEVSQDPRPCEFISELIEEDLDCDIDENINKYSAMQDQKVKKNPLLKSKGSHVDEYNLERLLSFSEPQSFFSFKVQNKQLYQTINYKQNLLADHSTFLSLLNQQKLNASQKFSLTLVDESKNSTPKEEDDGRSSFLVPEQRDIEVKSNQGSRDQSSYNSSRKRDRNSNKDSFNNTGKSIAIEEVDEEEDKNDNYDPHLLVLPPDNIIIQNDGDSDDISPLSKIPESCRQLEPEDQFLNPFQKNISGLERQTSSIKLYLRQDTPGFLHSKNGGFMSKKYTLGIDFASVQESHSGLRNRGSSFNIQGQEKTSIAEQKGQQETLKVFLKKEDFFAQKQLLYTILPENDRQDENEATYPKTSQNSGEIHAAPYGKSIEGFIGIFYIFCAEDMFVTDDYIIKDISKIMQSRSQEEVIVIETDSLRVDDAFLSSIIIQQYDGSLNYSQLAMLRSTIKSITEQPDIQ</sequence>
<gene>
    <name evidence="2" type="primary">Contig10735.g539</name>
    <name evidence="2" type="ORF">STYLEM_15001</name>
</gene>